<dbReference type="InterPro" id="IPR015424">
    <property type="entry name" value="PyrdxlP-dep_Trfase"/>
</dbReference>
<evidence type="ECO:0000256" key="6">
    <source>
        <dbReference type="RuleBase" id="RU000481"/>
    </source>
</evidence>
<keyword evidence="4 6" id="KW-0808">Transferase</keyword>
<evidence type="ECO:0000259" key="7">
    <source>
        <dbReference type="Pfam" id="PF00155"/>
    </source>
</evidence>
<dbReference type="Gene3D" id="3.90.1150.10">
    <property type="entry name" value="Aspartate Aminotransferase, domain 1"/>
    <property type="match status" value="1"/>
</dbReference>
<evidence type="ECO:0000313" key="9">
    <source>
        <dbReference type="Proteomes" id="UP001203004"/>
    </source>
</evidence>
<keyword evidence="5" id="KW-0663">Pyridoxal phosphate</keyword>
<dbReference type="EC" id="2.6.1.-" evidence="6"/>
<reference evidence="8 9" key="1">
    <citation type="submission" date="2022-05" db="EMBL/GenBank/DDBJ databases">
        <title>Sporolactobacillus sp nov CPB3-1, isolated from tree bark (Mangifera indica L.).</title>
        <authorList>
            <person name="Phuengjayaem S."/>
            <person name="Tanasupawat S."/>
        </authorList>
    </citation>
    <scope>NUCLEOTIDE SEQUENCE [LARGE SCALE GENOMIC DNA]</scope>
    <source>
        <strain evidence="8 9">CPB3-1</strain>
    </source>
</reference>
<comment type="caution">
    <text evidence="8">The sequence shown here is derived from an EMBL/GenBank/DDBJ whole genome shotgun (WGS) entry which is preliminary data.</text>
</comment>
<comment type="cofactor">
    <cofactor evidence="1 6">
        <name>pyridoxal 5'-phosphate</name>
        <dbReference type="ChEBI" id="CHEBI:597326"/>
    </cofactor>
</comment>
<dbReference type="InterPro" id="IPR004839">
    <property type="entry name" value="Aminotransferase_I/II_large"/>
</dbReference>
<dbReference type="RefSeq" id="WP_249099987.1">
    <property type="nucleotide sequence ID" value="NZ_JAMAST010000005.1"/>
</dbReference>
<proteinExistence type="inferred from homology"/>
<dbReference type="SUPFAM" id="SSF53383">
    <property type="entry name" value="PLP-dependent transferases"/>
    <property type="match status" value="1"/>
</dbReference>
<dbReference type="InterPro" id="IPR015421">
    <property type="entry name" value="PyrdxlP-dep_Trfase_major"/>
</dbReference>
<dbReference type="GO" id="GO:0008483">
    <property type="term" value="F:transaminase activity"/>
    <property type="evidence" value="ECO:0007669"/>
    <property type="project" value="UniProtKB-KW"/>
</dbReference>
<sequence>MEYSKKVTAIKPSPIRDMMVRAARIRDVISFAVGEPDFISAPNIIEAAKRSLDEGETKYAPGAGITKLREVYIRYLEEAIGVAYQADNCLITTGGMGALFLGLTALLNPGDEVILSSPYWTNYGQQIVLCGGTPVRVEVSEENEFILTADDVRQALTPRTKVILLNSPSNPTGSVMDRESLQQIAEIAKTHDLFVISDEVYRHILFDGQEYTSIASFPGMKERTLIVDSCSKTHAMTGFRVGFATGPDDLIREMTKVTEDVWSCVNSSAQYAAIEALTNGTAYREMMVKEYEKRRNYIYTRIKSTPLISCIKPMGAFYLFANIKGTGLSAKTFCDRLLEEQHVAVVPGDNFGSGASGYVRISYATSMEKIKEGMDRVQAFVTNLN</sequence>
<organism evidence="8 9">
    <name type="scientific">Sporolactobacillus mangiferae</name>
    <dbReference type="NCBI Taxonomy" id="2940498"/>
    <lineage>
        <taxon>Bacteria</taxon>
        <taxon>Bacillati</taxon>
        <taxon>Bacillota</taxon>
        <taxon>Bacilli</taxon>
        <taxon>Bacillales</taxon>
        <taxon>Sporolactobacillaceae</taxon>
        <taxon>Sporolactobacillus</taxon>
    </lineage>
</organism>
<gene>
    <name evidence="8" type="ORF">M3N64_06650</name>
</gene>
<comment type="similarity">
    <text evidence="2 6">Belongs to the class-I pyridoxal-phosphate-dependent aminotransferase family.</text>
</comment>
<evidence type="ECO:0000256" key="1">
    <source>
        <dbReference type="ARBA" id="ARBA00001933"/>
    </source>
</evidence>
<dbReference type="PRINTS" id="PR00753">
    <property type="entry name" value="ACCSYNTHASE"/>
</dbReference>
<evidence type="ECO:0000256" key="4">
    <source>
        <dbReference type="ARBA" id="ARBA00022679"/>
    </source>
</evidence>
<dbReference type="Pfam" id="PF00155">
    <property type="entry name" value="Aminotran_1_2"/>
    <property type="match status" value="1"/>
</dbReference>
<accession>A0ABT0M9T9</accession>
<name>A0ABT0M9T9_9BACL</name>
<dbReference type="InterPro" id="IPR050596">
    <property type="entry name" value="AspAT/PAT-like"/>
</dbReference>
<keyword evidence="9" id="KW-1185">Reference proteome</keyword>
<dbReference type="CDD" id="cd00609">
    <property type="entry name" value="AAT_like"/>
    <property type="match status" value="1"/>
</dbReference>
<protein>
    <recommendedName>
        <fullName evidence="6">Aminotransferase</fullName>
        <ecNumber evidence="6">2.6.1.-</ecNumber>
    </recommendedName>
</protein>
<dbReference type="InterPro" id="IPR015422">
    <property type="entry name" value="PyrdxlP-dep_Trfase_small"/>
</dbReference>
<evidence type="ECO:0000313" key="8">
    <source>
        <dbReference type="EMBL" id="MCL1631627.1"/>
    </source>
</evidence>
<dbReference type="PANTHER" id="PTHR46383">
    <property type="entry name" value="ASPARTATE AMINOTRANSFERASE"/>
    <property type="match status" value="1"/>
</dbReference>
<evidence type="ECO:0000256" key="3">
    <source>
        <dbReference type="ARBA" id="ARBA00022576"/>
    </source>
</evidence>
<keyword evidence="3 6" id="KW-0032">Aminotransferase</keyword>
<evidence type="ECO:0000256" key="2">
    <source>
        <dbReference type="ARBA" id="ARBA00007441"/>
    </source>
</evidence>
<dbReference type="Proteomes" id="UP001203004">
    <property type="component" value="Unassembled WGS sequence"/>
</dbReference>
<dbReference type="Gene3D" id="3.40.640.10">
    <property type="entry name" value="Type I PLP-dependent aspartate aminotransferase-like (Major domain)"/>
    <property type="match status" value="1"/>
</dbReference>
<dbReference type="PROSITE" id="PS00105">
    <property type="entry name" value="AA_TRANSFER_CLASS_1"/>
    <property type="match status" value="1"/>
</dbReference>
<feature type="domain" description="Aminotransferase class I/classII large" evidence="7">
    <location>
        <begin position="27"/>
        <end position="376"/>
    </location>
</feature>
<evidence type="ECO:0000256" key="5">
    <source>
        <dbReference type="ARBA" id="ARBA00022898"/>
    </source>
</evidence>
<dbReference type="EMBL" id="JAMAST010000005">
    <property type="protein sequence ID" value="MCL1631627.1"/>
    <property type="molecule type" value="Genomic_DNA"/>
</dbReference>
<dbReference type="InterPro" id="IPR004838">
    <property type="entry name" value="NHTrfase_class1_PyrdxlP-BS"/>
</dbReference>